<dbReference type="RefSeq" id="YP_010770028.1">
    <property type="nucleotide sequence ID" value="NC_074140.1"/>
</dbReference>
<dbReference type="Proteomes" id="UP000682428">
    <property type="component" value="Segment"/>
</dbReference>
<dbReference type="GeneID" id="80399217"/>
<keyword evidence="5" id="KW-1175">Viral attachment to host cell pilus</keyword>
<accession>A0A8S5L1G8</accession>
<keyword evidence="4" id="KW-0946">Virion</keyword>
<dbReference type="InterPro" id="IPR005563">
    <property type="entry name" value="A_protein"/>
</dbReference>
<evidence type="ECO:0000256" key="7">
    <source>
        <dbReference type="ARBA" id="ARBA00035110"/>
    </source>
</evidence>
<comment type="similarity">
    <text evidence="7">Belongs to the Leviviricetes maturation protein family.</text>
</comment>
<evidence type="ECO:0000256" key="5">
    <source>
        <dbReference type="ARBA" id="ARBA00023104"/>
    </source>
</evidence>
<gene>
    <name evidence="8" type="primary">SRR7976325_22_1</name>
</gene>
<organism evidence="8 9">
    <name type="scientific">ssRNA phage SRR7976325_22</name>
    <dbReference type="NCBI Taxonomy" id="2786710"/>
    <lineage>
        <taxon>Viruses</taxon>
        <taxon>Riboviria</taxon>
        <taxon>Orthornavirae</taxon>
        <taxon>Lenarviricota</taxon>
        <taxon>Leviviricetes</taxon>
        <taxon>Norzivirales</taxon>
        <taxon>Fiersviridae</taxon>
        <taxon>Yohcadevirus</taxon>
        <taxon>Yohcadevirus borborocola</taxon>
    </lineage>
</organism>
<keyword evidence="2" id="KW-0945">Host-virus interaction</keyword>
<dbReference type="KEGG" id="vg:80399217"/>
<keyword evidence="3" id="KW-1161">Viral attachment to host cell</keyword>
<evidence type="ECO:0000256" key="3">
    <source>
        <dbReference type="ARBA" id="ARBA00022804"/>
    </source>
</evidence>
<dbReference type="EMBL" id="BK013750">
    <property type="protein sequence ID" value="DAD51197.1"/>
    <property type="molecule type" value="Genomic_RNA"/>
</dbReference>
<proteinExistence type="inferred from homology"/>
<evidence type="ECO:0000256" key="4">
    <source>
        <dbReference type="ARBA" id="ARBA00022844"/>
    </source>
</evidence>
<name>A0A8S5L1G8_9VIRU</name>
<evidence type="ECO:0000256" key="6">
    <source>
        <dbReference type="ARBA" id="ARBA00023296"/>
    </source>
</evidence>
<comment type="subcellular location">
    <subcellularLocation>
        <location evidence="1">Virion</location>
    </subcellularLocation>
</comment>
<protein>
    <submittedName>
        <fullName evidence="8">Maturation protein</fullName>
    </submittedName>
</protein>
<evidence type="ECO:0000313" key="8">
    <source>
        <dbReference type="EMBL" id="DAD51197.1"/>
    </source>
</evidence>
<evidence type="ECO:0000313" key="9">
    <source>
        <dbReference type="Proteomes" id="UP000682428"/>
    </source>
</evidence>
<evidence type="ECO:0000256" key="2">
    <source>
        <dbReference type="ARBA" id="ARBA00022581"/>
    </source>
</evidence>
<keyword evidence="9" id="KW-1185">Reference proteome</keyword>
<keyword evidence="6" id="KW-1160">Virus entry into host cell</keyword>
<dbReference type="GO" id="GO:0039666">
    <property type="term" value="P:virion attachment to host cell pilus"/>
    <property type="evidence" value="ECO:0007669"/>
    <property type="project" value="UniProtKB-KW"/>
</dbReference>
<sequence>MRVGVDPYYMDTTVPTYLETYYSAPFDASESPYGKPGFGIKNFVYKQGWRTLPGEPKDQVLSYEGRIARGRATVVQSDPWWKWYYSPGPFGADHPYTGNSWMISKVPSYAASTYNRAYERFIEVARGPSATLGATVAEGRDALELIGDRAAKMYKAYKALRRGRFKRFLAELGVNPKRKHRKKIRAASHEASGLWLEYHFGWSPLAGELYDATVALTAGRSTGKFVGRASCMLPERTESYSTKSVRESGRYVARIGANVEVSSYNSLLVQQMGLANPLAIAWEVVPFSFVVDWFTNVGDVLGAVSDLYGLTLTNSYQTQYVRTKSRFSTTSEWDWYGGMCWYEYNMYAHRRTVGLPRPVLIYPKVGNFGTSMPRAATAVSLLVALFTGDK</sequence>
<evidence type="ECO:0000256" key="1">
    <source>
        <dbReference type="ARBA" id="ARBA00004328"/>
    </source>
</evidence>
<dbReference type="GO" id="GO:0044423">
    <property type="term" value="C:virion component"/>
    <property type="evidence" value="ECO:0007669"/>
    <property type="project" value="UniProtKB-KW"/>
</dbReference>
<dbReference type="Pfam" id="PF03863">
    <property type="entry name" value="Phage_mat-A"/>
    <property type="match status" value="2"/>
</dbReference>
<reference evidence="8" key="1">
    <citation type="submission" date="2020-09" db="EMBL/GenBank/DDBJ databases">
        <title>Leviviricetes taxonomy.</title>
        <authorList>
            <person name="Stockdale S.R."/>
            <person name="Callanan J."/>
            <person name="Adriaenssens E.M."/>
            <person name="Kuhn J.H."/>
            <person name="Rumnieks J."/>
            <person name="Shkoporov A."/>
            <person name="Draper L.A."/>
            <person name="Ross P."/>
            <person name="Hill C."/>
        </authorList>
    </citation>
    <scope>NUCLEOTIDE SEQUENCE</scope>
</reference>